<evidence type="ECO:0000259" key="2">
    <source>
        <dbReference type="Pfam" id="PF00248"/>
    </source>
</evidence>
<dbReference type="Proteomes" id="UP000054477">
    <property type="component" value="Unassembled WGS sequence"/>
</dbReference>
<evidence type="ECO:0000256" key="1">
    <source>
        <dbReference type="ARBA" id="ARBA00023002"/>
    </source>
</evidence>
<evidence type="ECO:0000313" key="3">
    <source>
        <dbReference type="EMBL" id="KIJ90186.1"/>
    </source>
</evidence>
<dbReference type="HOGENOM" id="CLU_023205_2_1_1"/>
<organism evidence="3 4">
    <name type="scientific">Laccaria amethystina LaAM-08-1</name>
    <dbReference type="NCBI Taxonomy" id="1095629"/>
    <lineage>
        <taxon>Eukaryota</taxon>
        <taxon>Fungi</taxon>
        <taxon>Dikarya</taxon>
        <taxon>Basidiomycota</taxon>
        <taxon>Agaricomycotina</taxon>
        <taxon>Agaricomycetes</taxon>
        <taxon>Agaricomycetidae</taxon>
        <taxon>Agaricales</taxon>
        <taxon>Agaricineae</taxon>
        <taxon>Hydnangiaceae</taxon>
        <taxon>Laccaria</taxon>
    </lineage>
</organism>
<dbReference type="Gene3D" id="3.20.20.100">
    <property type="entry name" value="NADP-dependent oxidoreductase domain"/>
    <property type="match status" value="1"/>
</dbReference>
<keyword evidence="1" id="KW-0560">Oxidoreductase</keyword>
<dbReference type="EMBL" id="KN839258">
    <property type="protein sequence ID" value="KIJ90186.1"/>
    <property type="molecule type" value="Genomic_DNA"/>
</dbReference>
<feature type="domain" description="NADP-dependent oxidoreductase" evidence="2">
    <location>
        <begin position="25"/>
        <end position="269"/>
    </location>
</feature>
<protein>
    <submittedName>
        <fullName evidence="3">Unplaced genomic scaffold K443scaffold_723, whole genome shotgun sequence</fullName>
    </submittedName>
</protein>
<keyword evidence="4" id="KW-1185">Reference proteome</keyword>
<gene>
    <name evidence="3" type="ORF">K443DRAFT_662264</name>
</gene>
<dbReference type="AlphaFoldDB" id="A0A0C9WXP5"/>
<dbReference type="InterPro" id="IPR050791">
    <property type="entry name" value="Aldo-Keto_reductase"/>
</dbReference>
<dbReference type="InterPro" id="IPR023210">
    <property type="entry name" value="NADP_OxRdtase_dom"/>
</dbReference>
<dbReference type="GO" id="GO:0016491">
    <property type="term" value="F:oxidoreductase activity"/>
    <property type="evidence" value="ECO:0007669"/>
    <property type="project" value="UniProtKB-KW"/>
</dbReference>
<dbReference type="SUPFAM" id="SSF51430">
    <property type="entry name" value="NAD(P)-linked oxidoreductase"/>
    <property type="match status" value="1"/>
</dbReference>
<name>A0A0C9WXP5_9AGAR</name>
<dbReference type="STRING" id="1095629.A0A0C9WXP5"/>
<reference evidence="4" key="2">
    <citation type="submission" date="2015-01" db="EMBL/GenBank/DDBJ databases">
        <title>Evolutionary Origins and Diversification of the Mycorrhizal Mutualists.</title>
        <authorList>
            <consortium name="DOE Joint Genome Institute"/>
            <consortium name="Mycorrhizal Genomics Consortium"/>
            <person name="Kohler A."/>
            <person name="Kuo A."/>
            <person name="Nagy L.G."/>
            <person name="Floudas D."/>
            <person name="Copeland A."/>
            <person name="Barry K.W."/>
            <person name="Cichocki N."/>
            <person name="Veneault-Fourrey C."/>
            <person name="LaButti K."/>
            <person name="Lindquist E.A."/>
            <person name="Lipzen A."/>
            <person name="Lundell T."/>
            <person name="Morin E."/>
            <person name="Murat C."/>
            <person name="Riley R."/>
            <person name="Ohm R."/>
            <person name="Sun H."/>
            <person name="Tunlid A."/>
            <person name="Henrissat B."/>
            <person name="Grigoriev I.V."/>
            <person name="Hibbett D.S."/>
            <person name="Martin F."/>
        </authorList>
    </citation>
    <scope>NUCLEOTIDE SEQUENCE [LARGE SCALE GENOMIC DNA]</scope>
    <source>
        <strain evidence="4">LaAM-08-1</strain>
    </source>
</reference>
<dbReference type="PROSITE" id="PS51257">
    <property type="entry name" value="PROKAR_LIPOPROTEIN"/>
    <property type="match status" value="1"/>
</dbReference>
<dbReference type="PANTHER" id="PTHR43625:SF40">
    <property type="entry name" value="ALDO-KETO REDUCTASE YAKC [NADP(+)]"/>
    <property type="match status" value="1"/>
</dbReference>
<dbReference type="GO" id="GO:0005737">
    <property type="term" value="C:cytoplasm"/>
    <property type="evidence" value="ECO:0007669"/>
    <property type="project" value="TreeGrafter"/>
</dbReference>
<dbReference type="PANTHER" id="PTHR43625">
    <property type="entry name" value="AFLATOXIN B1 ALDEHYDE REDUCTASE"/>
    <property type="match status" value="1"/>
</dbReference>
<dbReference type="InterPro" id="IPR036812">
    <property type="entry name" value="NAD(P)_OxRdtase_dom_sf"/>
</dbReference>
<reference evidence="3 4" key="1">
    <citation type="submission" date="2014-04" db="EMBL/GenBank/DDBJ databases">
        <authorList>
            <consortium name="DOE Joint Genome Institute"/>
            <person name="Kuo A."/>
            <person name="Kohler A."/>
            <person name="Nagy L.G."/>
            <person name="Floudas D."/>
            <person name="Copeland A."/>
            <person name="Barry K.W."/>
            <person name="Cichocki N."/>
            <person name="Veneault-Fourrey C."/>
            <person name="LaButti K."/>
            <person name="Lindquist E.A."/>
            <person name="Lipzen A."/>
            <person name="Lundell T."/>
            <person name="Morin E."/>
            <person name="Murat C."/>
            <person name="Sun H."/>
            <person name="Tunlid A."/>
            <person name="Henrissat B."/>
            <person name="Grigoriev I.V."/>
            <person name="Hibbett D.S."/>
            <person name="Martin F."/>
            <person name="Nordberg H.P."/>
            <person name="Cantor M.N."/>
            <person name="Hua S.X."/>
        </authorList>
    </citation>
    <scope>NUCLEOTIDE SEQUENCE [LARGE SCALE GENOMIC DNA]</scope>
    <source>
        <strain evidence="3 4">LaAM-08-1</strain>
    </source>
</reference>
<proteinExistence type="predicted"/>
<evidence type="ECO:0000313" key="4">
    <source>
        <dbReference type="Proteomes" id="UP000054477"/>
    </source>
</evidence>
<sequence>MSATKALAQIPLRQLGRNGPHVANLGFGCMGIRAFYGQSSPSEETILKTLTYAADRRMNFWDTADIYGTSEATLGKWFASTNRRKDISLAIKFGAFDPTGPTEKAFPRSPSQLKTDSADPHYQHRVGAKVPIEIVLEALCDFYLGLSECSIETLKRAKNVKGLGDKIIAVQMEYSPFTLDIELPPLARGLTIISYRSRADFDEGDSQLILPRWFEENFPKNLEIVDRLHQIAAKNNATPSQVTLACILVEHPPWIPIPGYRTTEGIEENA</sequence>
<dbReference type="Pfam" id="PF00248">
    <property type="entry name" value="Aldo_ket_red"/>
    <property type="match status" value="1"/>
</dbReference>
<dbReference type="OrthoDB" id="37537at2759"/>
<accession>A0A0C9WXP5</accession>